<feature type="region of interest" description="Disordered" evidence="1">
    <location>
        <begin position="18"/>
        <end position="79"/>
    </location>
</feature>
<keyword evidence="2" id="KW-0251">Elongation factor</keyword>
<protein>
    <submittedName>
        <fullName evidence="2">Elongation factor 4</fullName>
    </submittedName>
</protein>
<organism evidence="2 3">
    <name type="scientific">Labeo rohita</name>
    <name type="common">Indian major carp</name>
    <name type="synonym">Cyprinus rohita</name>
    <dbReference type="NCBI Taxonomy" id="84645"/>
    <lineage>
        <taxon>Eukaryota</taxon>
        <taxon>Metazoa</taxon>
        <taxon>Chordata</taxon>
        <taxon>Craniata</taxon>
        <taxon>Vertebrata</taxon>
        <taxon>Euteleostomi</taxon>
        <taxon>Actinopterygii</taxon>
        <taxon>Neopterygii</taxon>
        <taxon>Teleostei</taxon>
        <taxon>Ostariophysi</taxon>
        <taxon>Cypriniformes</taxon>
        <taxon>Cyprinidae</taxon>
        <taxon>Labeoninae</taxon>
        <taxon>Labeonini</taxon>
        <taxon>Labeo</taxon>
    </lineage>
</organism>
<name>A0ABQ8L7U3_LABRO</name>
<dbReference type="Proteomes" id="UP000830375">
    <property type="component" value="Unassembled WGS sequence"/>
</dbReference>
<proteinExistence type="predicted"/>
<comment type="caution">
    <text evidence="2">The sequence shown here is derived from an EMBL/GenBank/DDBJ whole genome shotgun (WGS) entry which is preliminary data.</text>
</comment>
<dbReference type="GO" id="GO:0003746">
    <property type="term" value="F:translation elongation factor activity"/>
    <property type="evidence" value="ECO:0007669"/>
    <property type="project" value="UniProtKB-KW"/>
</dbReference>
<evidence type="ECO:0000256" key="1">
    <source>
        <dbReference type="SAM" id="MobiDB-lite"/>
    </source>
</evidence>
<evidence type="ECO:0000313" key="3">
    <source>
        <dbReference type="Proteomes" id="UP000830375"/>
    </source>
</evidence>
<dbReference type="EMBL" id="JACTAM010001362">
    <property type="protein sequence ID" value="KAI2646409.1"/>
    <property type="molecule type" value="Genomic_DNA"/>
</dbReference>
<reference evidence="2 3" key="1">
    <citation type="submission" date="2022-01" db="EMBL/GenBank/DDBJ databases">
        <title>A high-quality chromosome-level genome assembly of rohu carp, Labeo rohita.</title>
        <authorList>
            <person name="Arick M.A. II"/>
            <person name="Hsu C.-Y."/>
            <person name="Magbanua Z."/>
            <person name="Pechanova O."/>
            <person name="Grover C."/>
            <person name="Miller E."/>
            <person name="Thrash A."/>
            <person name="Ezzel L."/>
            <person name="Alam S."/>
            <person name="Benzie J."/>
            <person name="Hamilton M."/>
            <person name="Karsi A."/>
            <person name="Lawrence M.L."/>
            <person name="Peterson D.G."/>
        </authorList>
    </citation>
    <scope>NUCLEOTIDE SEQUENCE [LARGE SCALE GENOMIC DNA]</scope>
    <source>
        <strain evidence="3">BAU-BD-2019</strain>
        <tissue evidence="2">Blood</tissue>
    </source>
</reference>
<keyword evidence="2" id="KW-0648">Protein biosynthesis</keyword>
<gene>
    <name evidence="2" type="ORF">H4Q32_025010</name>
</gene>
<feature type="compositionally biased region" description="Polar residues" evidence="1">
    <location>
        <begin position="60"/>
        <end position="72"/>
    </location>
</feature>
<sequence length="232" mass="25601">MGGGGRIGNSWSVTGACMVGSGADSGSDPEMEDELFGAEGGGNGDEWSVVVNRKRKKTSRNLSETDSESGSHMSRKRKEDYKEMMKFAAGSLNAINSLKLSKALREKIGMMESVKTLREEEKNRVKGVISGISPDVHVETMKRNLTGAIVFDVRRLKCTRNNEKVDSLSVMIHFDESKILLETQKRRPGDSWVSSAEFFIENALRSSAVLKSLTKAVIHCSLYTFRGQSPKM</sequence>
<dbReference type="PROSITE" id="PS51257">
    <property type="entry name" value="PROKAR_LIPOPROTEIN"/>
    <property type="match status" value="1"/>
</dbReference>
<keyword evidence="3" id="KW-1185">Reference proteome</keyword>
<accession>A0ABQ8L7U3</accession>
<evidence type="ECO:0000313" key="2">
    <source>
        <dbReference type="EMBL" id="KAI2646409.1"/>
    </source>
</evidence>
<feature type="compositionally biased region" description="Acidic residues" evidence="1">
    <location>
        <begin position="27"/>
        <end position="36"/>
    </location>
</feature>